<accession>A0A4R3LG86</accession>
<dbReference type="AlphaFoldDB" id="A0A4R3LG86"/>
<evidence type="ECO:0000259" key="2">
    <source>
        <dbReference type="PROSITE" id="PS50113"/>
    </source>
</evidence>
<dbReference type="InterPro" id="IPR035919">
    <property type="entry name" value="EAL_sf"/>
</dbReference>
<dbReference type="PROSITE" id="PS50113">
    <property type="entry name" value="PAC"/>
    <property type="match status" value="1"/>
</dbReference>
<dbReference type="SMART" id="SM00052">
    <property type="entry name" value="EAL"/>
    <property type="match status" value="1"/>
</dbReference>
<dbReference type="SMART" id="SM00091">
    <property type="entry name" value="PAS"/>
    <property type="match status" value="3"/>
</dbReference>
<feature type="domain" description="PAS" evidence="1">
    <location>
        <begin position="37"/>
        <end position="108"/>
    </location>
</feature>
<gene>
    <name evidence="6" type="primary">cph2_1</name>
    <name evidence="5" type="ORF">EDC36_10359</name>
    <name evidence="6" type="ORF">Tigna_00896</name>
</gene>
<dbReference type="PROSITE" id="PS50112">
    <property type="entry name" value="PAS"/>
    <property type="match status" value="1"/>
</dbReference>
<dbReference type="OrthoDB" id="9813903at2"/>
<dbReference type="InterPro" id="IPR000014">
    <property type="entry name" value="PAS"/>
</dbReference>
<sequence>MLIAFALLGWACAAAAGWAWWRAHDRQRRTQGLLDDERQRFSELLDRLDIAHWRRNLDSGELWWSAVFRRMHGIGPEEAAARENALRHLVPDDRARVNQELEQAYQRGQGETHYRVRQPDGRVTHHLLRITVTRDPASGQRIAYGINIDITERVRLEEALRQRSAYLEAIVHNLPMGLSVFDRDLKLRVWNAEFGRVLELPAELLREGVDFGDLIRVPASRGEYGPVDVEQAVAERRALALRFEPHRLERTRPNGRTHLVIGEPIHVDGELLGFVTTYTDITDEQRQRLRLERTVDVLQTLVANIPVGVSMVDGELKVQVWNELLVELLDLPRALLAREGVTLSDVLRYNVERGEYGPTDDPEGMLRALTERALRFEPHHFERVRPNGRVLEVRGQPLRTGGFVTVYTDITERRRAQAEIERLARTDTLTGLANRTAWLEQLHQALAARARRGGQLAVLFIDLDRFKPVNDSLGHAAGDAVLQQTAQRLRQRLRQSDLIGRLGGDEFVVTLPDLDDDSQAARVAMQLLQALTEPFEVAVGEAAAPQRVYLSPSIGIALAPRDADTAAELLRLADLAMYSAKTDGGASWRYYEPAMNDAVLRRIELETRLRDAIRIGALELHYQPIHALRDGLPLLGFEALVRWPQPDGTLLPPAQFIPLAESSAELIDALGAWVCATALHHLTLWRRDHPGLTLSVNLSARQFDRVGLADRVIGVVAASRGESDDGQVPLQGLEFEITEGAMMRDPQRTHEELMRLREAGATIAIDDFGTGYSSLAYLKQLPIDRLKIDRTFVRDLDRDADDAAIVLAAVELAHRLGRAAVAEGVERPTQLHALRAMGCDAVQGYGLAQPMPARQVPAYLRGVAAGEHLRWLQPTGSPSAAA</sequence>
<name>A0A4R3LG86_9BURK</name>
<dbReference type="NCBIfam" id="TIGR00229">
    <property type="entry name" value="sensory_box"/>
    <property type="match status" value="1"/>
</dbReference>
<protein>
    <submittedName>
        <fullName evidence="5">PAS domain S-box-containing protein/diguanylate cyclase (GGDEF)-like protein</fullName>
    </submittedName>
    <submittedName>
        <fullName evidence="6">Phytochrome-like protein cph2</fullName>
    </submittedName>
</protein>
<evidence type="ECO:0000313" key="5">
    <source>
        <dbReference type="EMBL" id="TCS99002.1"/>
    </source>
</evidence>
<dbReference type="InterPro" id="IPR001610">
    <property type="entry name" value="PAC"/>
</dbReference>
<evidence type="ECO:0000259" key="4">
    <source>
        <dbReference type="PROSITE" id="PS50887"/>
    </source>
</evidence>
<dbReference type="SUPFAM" id="SSF55073">
    <property type="entry name" value="Nucleotide cyclase"/>
    <property type="match status" value="1"/>
</dbReference>
<evidence type="ECO:0000313" key="6">
    <source>
        <dbReference type="EMBL" id="TSE22915.1"/>
    </source>
</evidence>
<dbReference type="CDD" id="cd01949">
    <property type="entry name" value="GGDEF"/>
    <property type="match status" value="1"/>
</dbReference>
<evidence type="ECO:0000313" key="8">
    <source>
        <dbReference type="Proteomes" id="UP000315577"/>
    </source>
</evidence>
<proteinExistence type="predicted"/>
<dbReference type="Gene3D" id="3.30.450.20">
    <property type="entry name" value="PAS domain"/>
    <property type="match status" value="3"/>
</dbReference>
<dbReference type="PANTHER" id="PTHR44757:SF2">
    <property type="entry name" value="BIOFILM ARCHITECTURE MAINTENANCE PROTEIN MBAA"/>
    <property type="match status" value="1"/>
</dbReference>
<dbReference type="SUPFAM" id="SSF55785">
    <property type="entry name" value="PYP-like sensor domain (PAS domain)"/>
    <property type="match status" value="3"/>
</dbReference>
<dbReference type="InterPro" id="IPR035965">
    <property type="entry name" value="PAS-like_dom_sf"/>
</dbReference>
<evidence type="ECO:0000259" key="3">
    <source>
        <dbReference type="PROSITE" id="PS50883"/>
    </source>
</evidence>
<dbReference type="Pfam" id="PF08447">
    <property type="entry name" value="PAS_3"/>
    <property type="match status" value="1"/>
</dbReference>
<dbReference type="InterPro" id="IPR043128">
    <property type="entry name" value="Rev_trsase/Diguanyl_cyclase"/>
</dbReference>
<feature type="domain" description="GGDEF" evidence="4">
    <location>
        <begin position="454"/>
        <end position="593"/>
    </location>
</feature>
<keyword evidence="8" id="KW-1185">Reference proteome</keyword>
<dbReference type="RefSeq" id="WP_132961763.1">
    <property type="nucleotide sequence ID" value="NZ_SMAH01000003.1"/>
</dbReference>
<evidence type="ECO:0000259" key="1">
    <source>
        <dbReference type="PROSITE" id="PS50112"/>
    </source>
</evidence>
<dbReference type="Proteomes" id="UP000315577">
    <property type="component" value="Unassembled WGS sequence"/>
</dbReference>
<dbReference type="FunFam" id="3.30.70.270:FF:000001">
    <property type="entry name" value="Diguanylate cyclase domain protein"/>
    <property type="match status" value="1"/>
</dbReference>
<dbReference type="PROSITE" id="PS50887">
    <property type="entry name" value="GGDEF"/>
    <property type="match status" value="1"/>
</dbReference>
<dbReference type="InterPro" id="IPR052155">
    <property type="entry name" value="Biofilm_reg_signaling"/>
</dbReference>
<dbReference type="Pfam" id="PF12860">
    <property type="entry name" value="PAS_7"/>
    <property type="match status" value="2"/>
</dbReference>
<dbReference type="InterPro" id="IPR013655">
    <property type="entry name" value="PAS_fold_3"/>
</dbReference>
<dbReference type="InterPro" id="IPR000160">
    <property type="entry name" value="GGDEF_dom"/>
</dbReference>
<dbReference type="InterPro" id="IPR000700">
    <property type="entry name" value="PAS-assoc_C"/>
</dbReference>
<dbReference type="SUPFAM" id="SSF141868">
    <property type="entry name" value="EAL domain-like"/>
    <property type="match status" value="1"/>
</dbReference>
<dbReference type="EMBL" id="VJNC01000004">
    <property type="protein sequence ID" value="TSE22915.1"/>
    <property type="molecule type" value="Genomic_DNA"/>
</dbReference>
<dbReference type="PANTHER" id="PTHR44757">
    <property type="entry name" value="DIGUANYLATE CYCLASE DGCP"/>
    <property type="match status" value="1"/>
</dbReference>
<evidence type="ECO:0000313" key="7">
    <source>
        <dbReference type="Proteomes" id="UP000295536"/>
    </source>
</evidence>
<dbReference type="NCBIfam" id="TIGR00254">
    <property type="entry name" value="GGDEF"/>
    <property type="match status" value="1"/>
</dbReference>
<comment type="caution">
    <text evidence="5">The sequence shown here is derived from an EMBL/GenBank/DDBJ whole genome shotgun (WGS) entry which is preliminary data.</text>
</comment>
<dbReference type="CDD" id="cd00130">
    <property type="entry name" value="PAS"/>
    <property type="match status" value="1"/>
</dbReference>
<dbReference type="SMART" id="SM00267">
    <property type="entry name" value="GGDEF"/>
    <property type="match status" value="1"/>
</dbReference>
<feature type="domain" description="EAL" evidence="3">
    <location>
        <begin position="602"/>
        <end position="864"/>
    </location>
</feature>
<dbReference type="Pfam" id="PF00563">
    <property type="entry name" value="EAL"/>
    <property type="match status" value="1"/>
</dbReference>
<dbReference type="PROSITE" id="PS50883">
    <property type="entry name" value="EAL"/>
    <property type="match status" value="1"/>
</dbReference>
<reference evidence="6 8" key="2">
    <citation type="submission" date="2019-07" db="EMBL/GenBank/DDBJ databases">
        <title>Tepidimonas ignava SPS-1037 draft genome.</title>
        <authorList>
            <person name="Da Costa M.S."/>
            <person name="Froufe H.J.C."/>
            <person name="Egas C."/>
            <person name="Albuquerque L."/>
        </authorList>
    </citation>
    <scope>NUCLEOTIDE SEQUENCE [LARGE SCALE GENOMIC DNA]</scope>
    <source>
        <strain evidence="6 8">SPS-1037</strain>
    </source>
</reference>
<dbReference type="Proteomes" id="UP000295536">
    <property type="component" value="Unassembled WGS sequence"/>
</dbReference>
<dbReference type="Pfam" id="PF00990">
    <property type="entry name" value="GGDEF"/>
    <property type="match status" value="1"/>
</dbReference>
<dbReference type="Gene3D" id="3.20.20.450">
    <property type="entry name" value="EAL domain"/>
    <property type="match status" value="1"/>
</dbReference>
<feature type="domain" description="PAC" evidence="2">
    <location>
        <begin position="110"/>
        <end position="162"/>
    </location>
</feature>
<dbReference type="EMBL" id="SMAH01000003">
    <property type="protein sequence ID" value="TCS99002.1"/>
    <property type="molecule type" value="Genomic_DNA"/>
</dbReference>
<dbReference type="CDD" id="cd01948">
    <property type="entry name" value="EAL"/>
    <property type="match status" value="1"/>
</dbReference>
<organism evidence="5 7">
    <name type="scientific">Tepidimonas ignava</name>
    <dbReference type="NCBI Taxonomy" id="114249"/>
    <lineage>
        <taxon>Bacteria</taxon>
        <taxon>Pseudomonadati</taxon>
        <taxon>Pseudomonadota</taxon>
        <taxon>Betaproteobacteria</taxon>
        <taxon>Burkholderiales</taxon>
        <taxon>Tepidimonas</taxon>
    </lineage>
</organism>
<dbReference type="InterPro" id="IPR029787">
    <property type="entry name" value="Nucleotide_cyclase"/>
</dbReference>
<dbReference type="GO" id="GO:0003824">
    <property type="term" value="F:catalytic activity"/>
    <property type="evidence" value="ECO:0007669"/>
    <property type="project" value="UniProtKB-ARBA"/>
</dbReference>
<dbReference type="SMART" id="SM00086">
    <property type="entry name" value="PAC"/>
    <property type="match status" value="2"/>
</dbReference>
<reference evidence="5 7" key="1">
    <citation type="submission" date="2019-03" db="EMBL/GenBank/DDBJ databases">
        <title>Genomic Encyclopedia of Type Strains, Phase IV (KMG-IV): sequencing the most valuable type-strain genomes for metagenomic binning, comparative biology and taxonomic classification.</title>
        <authorList>
            <person name="Goeker M."/>
        </authorList>
    </citation>
    <scope>NUCLEOTIDE SEQUENCE [LARGE SCALE GENOMIC DNA]</scope>
    <source>
        <strain evidence="5 7">DSM 12034</strain>
    </source>
</reference>
<dbReference type="InterPro" id="IPR001633">
    <property type="entry name" value="EAL_dom"/>
</dbReference>
<dbReference type="Gene3D" id="3.30.70.270">
    <property type="match status" value="1"/>
</dbReference>